<dbReference type="SUPFAM" id="SSF81296">
    <property type="entry name" value="E set domains"/>
    <property type="match status" value="1"/>
</dbReference>
<evidence type="ECO:0000256" key="4">
    <source>
        <dbReference type="SAM" id="MobiDB-lite"/>
    </source>
</evidence>
<dbReference type="EMBL" id="KZ678143">
    <property type="protein sequence ID" value="PSN61866.1"/>
    <property type="molecule type" value="Genomic_DNA"/>
</dbReference>
<evidence type="ECO:0000313" key="6">
    <source>
        <dbReference type="Proteomes" id="UP000240883"/>
    </source>
</evidence>
<gene>
    <name evidence="5" type="ORF">BS50DRAFT_147292</name>
</gene>
<dbReference type="OrthoDB" id="1683373at2759"/>
<feature type="region of interest" description="Disordered" evidence="4">
    <location>
        <begin position="1"/>
        <end position="35"/>
    </location>
</feature>
<evidence type="ECO:0000313" key="5">
    <source>
        <dbReference type="EMBL" id="PSN61866.1"/>
    </source>
</evidence>
<comment type="subcellular location">
    <subcellularLocation>
        <location evidence="1">Cytoplasm</location>
    </subcellularLocation>
</comment>
<dbReference type="InterPro" id="IPR014756">
    <property type="entry name" value="Ig_E-set"/>
</dbReference>
<dbReference type="InterPro" id="IPR024792">
    <property type="entry name" value="RhoGDI_dom_sf"/>
</dbReference>
<dbReference type="GO" id="GO:0016020">
    <property type="term" value="C:membrane"/>
    <property type="evidence" value="ECO:0007669"/>
    <property type="project" value="TreeGrafter"/>
</dbReference>
<protein>
    <submittedName>
        <fullName evidence="5">Rho-gdp dissociation inhibitor</fullName>
    </submittedName>
</protein>
<accession>A0A2T2N9F0</accession>
<evidence type="ECO:0000256" key="1">
    <source>
        <dbReference type="ARBA" id="ARBA00004496"/>
    </source>
</evidence>
<dbReference type="GO" id="GO:0005094">
    <property type="term" value="F:Rho GDP-dissociation inhibitor activity"/>
    <property type="evidence" value="ECO:0007669"/>
    <property type="project" value="InterPro"/>
</dbReference>
<evidence type="ECO:0000256" key="2">
    <source>
        <dbReference type="ARBA" id="ARBA00009758"/>
    </source>
</evidence>
<dbReference type="GO" id="GO:0005829">
    <property type="term" value="C:cytosol"/>
    <property type="evidence" value="ECO:0007669"/>
    <property type="project" value="TreeGrafter"/>
</dbReference>
<dbReference type="Proteomes" id="UP000240883">
    <property type="component" value="Unassembled WGS sequence"/>
</dbReference>
<dbReference type="InterPro" id="IPR000406">
    <property type="entry name" value="Rho_GDI"/>
</dbReference>
<feature type="compositionally biased region" description="Basic and acidic residues" evidence="4">
    <location>
        <begin position="21"/>
        <end position="35"/>
    </location>
</feature>
<keyword evidence="3" id="KW-0963">Cytoplasm</keyword>
<dbReference type="STRING" id="1448308.A0A2T2N9F0"/>
<sequence length="216" mass="24364">MADQHHNDDDLTPEQTAGFKVGEKKSINEYHQLDQNDESLRKWKESLGLGGGKDLSDPSDPRKCIILSLGLEVEGRPDIIIDLKEPGAIDALKDKPFTIKEGAQFRMKAQFKVQHEILAGLKYVQVVKRAMISNKMQEMMVSSAPLAPCASGIDMLQGSYGPNTEQKPVYEKKFEPETAPSGMMARGHYKAVSRFVDDDNHTHLQFEWSFDIKKDW</sequence>
<comment type="similarity">
    <text evidence="2">Belongs to the Rho GDI family.</text>
</comment>
<organism evidence="5 6">
    <name type="scientific">Corynespora cassiicola Philippines</name>
    <dbReference type="NCBI Taxonomy" id="1448308"/>
    <lineage>
        <taxon>Eukaryota</taxon>
        <taxon>Fungi</taxon>
        <taxon>Dikarya</taxon>
        <taxon>Ascomycota</taxon>
        <taxon>Pezizomycotina</taxon>
        <taxon>Dothideomycetes</taxon>
        <taxon>Pleosporomycetidae</taxon>
        <taxon>Pleosporales</taxon>
        <taxon>Corynesporascaceae</taxon>
        <taxon>Corynespora</taxon>
    </lineage>
</organism>
<evidence type="ECO:0000256" key="3">
    <source>
        <dbReference type="ARBA" id="ARBA00022490"/>
    </source>
</evidence>
<proteinExistence type="inferred from homology"/>
<dbReference type="AlphaFoldDB" id="A0A2T2N9F0"/>
<dbReference type="Gene3D" id="2.70.50.30">
    <property type="entry name" value="Coagulation Factor XIII, subunit A, domain 1"/>
    <property type="match status" value="1"/>
</dbReference>
<dbReference type="Pfam" id="PF02115">
    <property type="entry name" value="Rho_GDI"/>
    <property type="match status" value="2"/>
</dbReference>
<dbReference type="PANTHER" id="PTHR10980">
    <property type="entry name" value="RHO GDP-DISSOCIATION INHIBITOR"/>
    <property type="match status" value="1"/>
</dbReference>
<name>A0A2T2N9F0_CORCC</name>
<reference evidence="5 6" key="1">
    <citation type="journal article" date="2018" name="Front. Microbiol.">
        <title>Genome-Wide Analysis of Corynespora cassiicola Leaf Fall Disease Putative Effectors.</title>
        <authorList>
            <person name="Lopez D."/>
            <person name="Ribeiro S."/>
            <person name="Label P."/>
            <person name="Fumanal B."/>
            <person name="Venisse J.S."/>
            <person name="Kohler A."/>
            <person name="de Oliveira R.R."/>
            <person name="Labutti K."/>
            <person name="Lipzen A."/>
            <person name="Lail K."/>
            <person name="Bauer D."/>
            <person name="Ohm R.A."/>
            <person name="Barry K.W."/>
            <person name="Spatafora J."/>
            <person name="Grigoriev I.V."/>
            <person name="Martin F.M."/>
            <person name="Pujade-Renaud V."/>
        </authorList>
    </citation>
    <scope>NUCLEOTIDE SEQUENCE [LARGE SCALE GENOMIC DNA]</scope>
    <source>
        <strain evidence="5 6">Philippines</strain>
    </source>
</reference>
<dbReference type="GO" id="GO:0007266">
    <property type="term" value="P:Rho protein signal transduction"/>
    <property type="evidence" value="ECO:0007669"/>
    <property type="project" value="InterPro"/>
</dbReference>
<keyword evidence="6" id="KW-1185">Reference proteome</keyword>
<dbReference type="PANTHER" id="PTHR10980:SF3">
    <property type="entry name" value="LD16419P"/>
    <property type="match status" value="1"/>
</dbReference>